<comment type="similarity">
    <text evidence="2">Belongs to the FAM3 family.</text>
</comment>
<proteinExistence type="inferred from homology"/>
<dbReference type="PROSITE" id="PS52031">
    <property type="entry name" value="GG_LECTIN"/>
    <property type="match status" value="1"/>
</dbReference>
<evidence type="ECO:0000259" key="8">
    <source>
        <dbReference type="Pfam" id="PF15711"/>
    </source>
</evidence>
<evidence type="ECO:0000256" key="2">
    <source>
        <dbReference type="ARBA" id="ARBA00010905"/>
    </source>
</evidence>
<dbReference type="GO" id="GO:0005576">
    <property type="term" value="C:extracellular region"/>
    <property type="evidence" value="ECO:0007669"/>
    <property type="project" value="UniProtKB-SubCell"/>
</dbReference>
<evidence type="ECO:0000256" key="3">
    <source>
        <dbReference type="ARBA" id="ARBA00022525"/>
    </source>
</evidence>
<dbReference type="KEGG" id="kmr:108231259"/>
<reference evidence="9" key="1">
    <citation type="submission" date="2025-08" db="UniProtKB">
        <authorList>
            <consortium name="Ensembl"/>
        </authorList>
    </citation>
    <scope>IDENTIFICATION</scope>
</reference>
<keyword evidence="5 7" id="KW-0430">Lectin</keyword>
<dbReference type="RefSeq" id="XP_017263673.1">
    <property type="nucleotide sequence ID" value="XM_017408184.1"/>
</dbReference>
<dbReference type="InterPro" id="IPR039475">
    <property type="entry name" value="ILEI_FAM3C"/>
</dbReference>
<dbReference type="Pfam" id="PF15711">
    <property type="entry name" value="ILEI"/>
    <property type="match status" value="1"/>
</dbReference>
<dbReference type="GeneID" id="108231259"/>
<dbReference type="OrthoDB" id="440755at2759"/>
<keyword evidence="6" id="KW-1015">Disulfide bond</keyword>
<dbReference type="InterPro" id="IPR039477">
    <property type="entry name" value="ILEI/PANDER_dom"/>
</dbReference>
<feature type="domain" description="ILEI/PANDER" evidence="8">
    <location>
        <begin position="102"/>
        <end position="186"/>
    </location>
</feature>
<sequence>MRDRVALTLTAAVVFLFLTVRFFMDSVDAHEKSKRLIALYQMRQQLNGGMSTSGPKCNLPRVCPPDHFAFRLRSGAANVVGPQICFEGKTIMSHILNNVGPGLNMVIVNAESGLVEKSGFVNVIAGEKEDILAFLKAIKPGKIVLVASFINAATKMTREMRNIFVNMGSTSILNVRHRDNWVFAGISASKIKSPFEKRVVNDEKTNAFDGWPQMVEVGGCFPRNLNATQ</sequence>
<organism evidence="9 10">
    <name type="scientific">Kryptolebias marmoratus</name>
    <name type="common">Mangrove killifish</name>
    <name type="synonym">Rivulus marmoratus</name>
    <dbReference type="NCBI Taxonomy" id="37003"/>
    <lineage>
        <taxon>Eukaryota</taxon>
        <taxon>Metazoa</taxon>
        <taxon>Chordata</taxon>
        <taxon>Craniata</taxon>
        <taxon>Vertebrata</taxon>
        <taxon>Euteleostomi</taxon>
        <taxon>Actinopterygii</taxon>
        <taxon>Neopterygii</taxon>
        <taxon>Teleostei</taxon>
        <taxon>Neoteleostei</taxon>
        <taxon>Acanthomorphata</taxon>
        <taxon>Ovalentaria</taxon>
        <taxon>Atherinomorphae</taxon>
        <taxon>Cyprinodontiformes</taxon>
        <taxon>Rivulidae</taxon>
        <taxon>Kryptolebias</taxon>
    </lineage>
</organism>
<evidence type="ECO:0000313" key="10">
    <source>
        <dbReference type="Proteomes" id="UP000264800"/>
    </source>
</evidence>
<keyword evidence="3" id="KW-0964">Secreted</keyword>
<evidence type="ECO:0000256" key="5">
    <source>
        <dbReference type="ARBA" id="ARBA00022734"/>
    </source>
</evidence>
<dbReference type="OMA" id="NMKTGDP"/>
<dbReference type="Proteomes" id="UP000264800">
    <property type="component" value="Unplaced"/>
</dbReference>
<keyword evidence="4" id="KW-0732">Signal</keyword>
<keyword evidence="10" id="KW-1185">Reference proteome</keyword>
<protein>
    <submittedName>
        <fullName evidence="9">Si:dkeyp-67f1.2</fullName>
    </submittedName>
</protein>
<comment type="subcellular location">
    <subcellularLocation>
        <location evidence="1">Secreted</location>
    </subcellularLocation>
</comment>
<dbReference type="InterPro" id="IPR039220">
    <property type="entry name" value="FAM3"/>
</dbReference>
<evidence type="ECO:0000256" key="1">
    <source>
        <dbReference type="ARBA" id="ARBA00004613"/>
    </source>
</evidence>
<dbReference type="AlphaFoldDB" id="A0A3Q3F8E2"/>
<evidence type="ECO:0000256" key="4">
    <source>
        <dbReference type="ARBA" id="ARBA00022729"/>
    </source>
</evidence>
<evidence type="ECO:0000256" key="7">
    <source>
        <dbReference type="PROSITE-ProRule" id="PRU01375"/>
    </source>
</evidence>
<evidence type="ECO:0000313" key="9">
    <source>
        <dbReference type="Ensembl" id="ENSKMAP00000009727.1"/>
    </source>
</evidence>
<reference evidence="9" key="2">
    <citation type="submission" date="2025-09" db="UniProtKB">
        <authorList>
            <consortium name="Ensembl"/>
        </authorList>
    </citation>
    <scope>IDENTIFICATION</scope>
</reference>
<dbReference type="STRING" id="37003.ENSKMAP00000009727"/>
<evidence type="ECO:0000256" key="6">
    <source>
        <dbReference type="ARBA" id="ARBA00023157"/>
    </source>
</evidence>
<dbReference type="GO" id="GO:0030246">
    <property type="term" value="F:carbohydrate binding"/>
    <property type="evidence" value="ECO:0007669"/>
    <property type="project" value="UniProtKB-UniRule"/>
</dbReference>
<dbReference type="PANTHER" id="PTHR14592">
    <property type="entry name" value="UNCHARACTERIZED FAM3"/>
    <property type="match status" value="1"/>
</dbReference>
<accession>A0A3Q3F8E2</accession>
<dbReference type="CDD" id="cd13940">
    <property type="entry name" value="ILEI_FAM3C"/>
    <property type="match status" value="1"/>
</dbReference>
<dbReference type="Ensembl" id="ENSKMAT00000009876.1">
    <property type="protein sequence ID" value="ENSKMAP00000009727.1"/>
    <property type="gene ID" value="ENSKMAG00000007313.1"/>
</dbReference>
<name>A0A3Q3F8E2_KRYMA</name>
<dbReference type="GeneTree" id="ENSGT00950000183004"/>